<dbReference type="EMBL" id="OZ021740">
    <property type="protein sequence ID" value="CAK9323722.1"/>
    <property type="molecule type" value="Genomic_DNA"/>
</dbReference>
<feature type="domain" description="DUF1421" evidence="3">
    <location>
        <begin position="473"/>
        <end position="511"/>
    </location>
</feature>
<feature type="compositionally biased region" description="Polar residues" evidence="2">
    <location>
        <begin position="235"/>
        <end position="288"/>
    </location>
</feature>
<protein>
    <recommendedName>
        <fullName evidence="3">DUF1421 domain-containing protein</fullName>
    </recommendedName>
</protein>
<dbReference type="PANTHER" id="PTHR31805">
    <property type="entry name" value="RECEPTOR-LIKE KINASE, PUTATIVE (DUF1421)-RELATED"/>
    <property type="match status" value="1"/>
</dbReference>
<keyword evidence="5" id="KW-1185">Reference proteome</keyword>
<dbReference type="Pfam" id="PF07223">
    <property type="entry name" value="DUF1421"/>
    <property type="match status" value="1"/>
</dbReference>
<organism evidence="4 5">
    <name type="scientific">Citrullus colocynthis</name>
    <name type="common">colocynth</name>
    <dbReference type="NCBI Taxonomy" id="252529"/>
    <lineage>
        <taxon>Eukaryota</taxon>
        <taxon>Viridiplantae</taxon>
        <taxon>Streptophyta</taxon>
        <taxon>Embryophyta</taxon>
        <taxon>Tracheophyta</taxon>
        <taxon>Spermatophyta</taxon>
        <taxon>Magnoliopsida</taxon>
        <taxon>eudicotyledons</taxon>
        <taxon>Gunneridae</taxon>
        <taxon>Pentapetalae</taxon>
        <taxon>rosids</taxon>
        <taxon>fabids</taxon>
        <taxon>Cucurbitales</taxon>
        <taxon>Cucurbitaceae</taxon>
        <taxon>Benincaseae</taxon>
        <taxon>Citrullus</taxon>
    </lineage>
</organism>
<feature type="region of interest" description="Disordered" evidence="2">
    <location>
        <begin position="220"/>
        <end position="467"/>
    </location>
</feature>
<evidence type="ECO:0000259" key="3">
    <source>
        <dbReference type="Pfam" id="PF07223"/>
    </source>
</evidence>
<evidence type="ECO:0000256" key="1">
    <source>
        <dbReference type="SAM" id="Coils"/>
    </source>
</evidence>
<feature type="region of interest" description="Disordered" evidence="2">
    <location>
        <begin position="27"/>
        <end position="55"/>
    </location>
</feature>
<sequence length="522" mass="57109">MASGSAGRPNSSPKSFDFGSDDILCSFEDYGKQDPSNGSHTDPVSVTNSTKDFHKSRMSTVFPAGSYGQADDSISQNVISTVENSMKKHSDNLLRFLEGISSRLSQLELYCYNLDKSVGEMRSELARDHEEADSKLKSLEKHVQEVHRSVQIIRDKQELAETQKDLAKLQVSQKEPSLSSHSQSNEERASSVASDPKKNENPSEVHNQQLALALPHQIVPQQNPITPPSAALPQNMPQHQQPYYIPSSQLPGQPPQIQHAQGQYISPDSQHRASQPQDISQMSNPQLSQTPPQPFNQYQQQWAQPPSQQPQPPQQPSMQPQNRPPPPSVYPSPYPPNQPTSMPETLSSSMPMQMSFASIPQPGSNRVDAGPYGYGAASGGSAPQQPPHVKNAYGPATGEGYMPPGQQSGGAYMMYDREGGRPPHHPPQQPHHPSQQPHFNQSGYPPANAPHQVPPQAPTGPHVSARNPSHSHLIEKLVGMGFRGDHVASIIQRMEDSGQPVDFNAVLDRLSTPTGPGPQRAW</sequence>
<name>A0ABP0YZB5_9ROSI</name>
<feature type="compositionally biased region" description="Pro residues" evidence="2">
    <location>
        <begin position="322"/>
        <end position="338"/>
    </location>
</feature>
<dbReference type="PANTHER" id="PTHR31805:SF16">
    <property type="entry name" value="FORMIN-LIKE PROTEIN (DUF1421)"/>
    <property type="match status" value="1"/>
</dbReference>
<evidence type="ECO:0000256" key="2">
    <source>
        <dbReference type="SAM" id="MobiDB-lite"/>
    </source>
</evidence>
<feature type="coiled-coil region" evidence="1">
    <location>
        <begin position="122"/>
        <end position="149"/>
    </location>
</feature>
<reference evidence="4 5" key="1">
    <citation type="submission" date="2024-03" db="EMBL/GenBank/DDBJ databases">
        <authorList>
            <person name="Gkanogiannis A."/>
            <person name="Becerra Lopez-Lavalle L."/>
        </authorList>
    </citation>
    <scope>NUCLEOTIDE SEQUENCE [LARGE SCALE GENOMIC DNA]</scope>
</reference>
<feature type="compositionally biased region" description="Polar residues" evidence="2">
    <location>
        <begin position="340"/>
        <end position="364"/>
    </location>
</feature>
<proteinExistence type="predicted"/>
<feature type="compositionally biased region" description="Low complexity" evidence="2">
    <location>
        <begin position="295"/>
        <end position="306"/>
    </location>
</feature>
<feature type="region of interest" description="Disordered" evidence="2">
    <location>
        <begin position="168"/>
        <end position="205"/>
    </location>
</feature>
<dbReference type="Proteomes" id="UP001642487">
    <property type="component" value="Chromosome 6"/>
</dbReference>
<feature type="compositionally biased region" description="Polar residues" evidence="2">
    <location>
        <begin position="170"/>
        <end position="183"/>
    </location>
</feature>
<keyword evidence="1" id="KW-0175">Coiled coil</keyword>
<accession>A0ABP0YZB5</accession>
<feature type="compositionally biased region" description="Polar residues" evidence="2">
    <location>
        <begin position="34"/>
        <end position="50"/>
    </location>
</feature>
<evidence type="ECO:0000313" key="4">
    <source>
        <dbReference type="EMBL" id="CAK9323722.1"/>
    </source>
</evidence>
<feature type="compositionally biased region" description="Basic and acidic residues" evidence="2">
    <location>
        <begin position="184"/>
        <end position="203"/>
    </location>
</feature>
<dbReference type="InterPro" id="IPR010820">
    <property type="entry name" value="DUF1421"/>
</dbReference>
<evidence type="ECO:0000313" key="5">
    <source>
        <dbReference type="Proteomes" id="UP001642487"/>
    </source>
</evidence>
<gene>
    <name evidence="4" type="ORF">CITCOLO1_LOCUS15920</name>
</gene>